<dbReference type="Pfam" id="PF01161">
    <property type="entry name" value="PBP"/>
    <property type="match status" value="1"/>
</dbReference>
<dbReference type="EMBL" id="MU853583">
    <property type="protein sequence ID" value="KAK4143742.1"/>
    <property type="molecule type" value="Genomic_DNA"/>
</dbReference>
<dbReference type="AlphaFoldDB" id="A0AAN6V2Q6"/>
<dbReference type="InterPro" id="IPR036610">
    <property type="entry name" value="PEBP-like_sf"/>
</dbReference>
<feature type="region of interest" description="Disordered" evidence="1">
    <location>
        <begin position="1"/>
        <end position="88"/>
    </location>
</feature>
<feature type="compositionally biased region" description="Polar residues" evidence="1">
    <location>
        <begin position="14"/>
        <end position="26"/>
    </location>
</feature>
<dbReference type="PANTHER" id="PTHR11362:SF82">
    <property type="entry name" value="PHOSPHATIDYLETHANOLAMINE-BINDING PROTEIN 4"/>
    <property type="match status" value="1"/>
</dbReference>
<dbReference type="CDD" id="cd00866">
    <property type="entry name" value="PEBP_euk"/>
    <property type="match status" value="1"/>
</dbReference>
<comment type="caution">
    <text evidence="2">The sequence shown here is derived from an EMBL/GenBank/DDBJ whole genome shotgun (WGS) entry which is preliminary data.</text>
</comment>
<reference evidence="2" key="2">
    <citation type="submission" date="2023-05" db="EMBL/GenBank/DDBJ databases">
        <authorList>
            <consortium name="Lawrence Berkeley National Laboratory"/>
            <person name="Steindorff A."/>
            <person name="Hensen N."/>
            <person name="Bonometti L."/>
            <person name="Westerberg I."/>
            <person name="Brannstrom I.O."/>
            <person name="Guillou S."/>
            <person name="Cros-Aarteil S."/>
            <person name="Calhoun S."/>
            <person name="Haridas S."/>
            <person name="Kuo A."/>
            <person name="Mondo S."/>
            <person name="Pangilinan J."/>
            <person name="Riley R."/>
            <person name="Labutti K."/>
            <person name="Andreopoulos B."/>
            <person name="Lipzen A."/>
            <person name="Chen C."/>
            <person name="Yanf M."/>
            <person name="Daum C."/>
            <person name="Ng V."/>
            <person name="Clum A."/>
            <person name="Ohm R."/>
            <person name="Martin F."/>
            <person name="Silar P."/>
            <person name="Natvig D."/>
            <person name="Lalanne C."/>
            <person name="Gautier V."/>
            <person name="Ament-Velasquez S.L."/>
            <person name="Kruys A."/>
            <person name="Hutchinson M.I."/>
            <person name="Powell A.J."/>
            <person name="Barry K."/>
            <person name="Miller A.N."/>
            <person name="Grigoriev I.V."/>
            <person name="Debuchy R."/>
            <person name="Gladieux P."/>
            <person name="Thoren M.H."/>
            <person name="Johannesson H."/>
        </authorList>
    </citation>
    <scope>NUCLEOTIDE SEQUENCE</scope>
    <source>
        <strain evidence="2">CBS 141.50</strain>
    </source>
</reference>
<reference evidence="2" key="1">
    <citation type="journal article" date="2023" name="Mol. Phylogenet. Evol.">
        <title>Genome-scale phylogeny and comparative genomics of the fungal order Sordariales.</title>
        <authorList>
            <person name="Hensen N."/>
            <person name="Bonometti L."/>
            <person name="Westerberg I."/>
            <person name="Brannstrom I.O."/>
            <person name="Guillou S."/>
            <person name="Cros-Aarteil S."/>
            <person name="Calhoun S."/>
            <person name="Haridas S."/>
            <person name="Kuo A."/>
            <person name="Mondo S."/>
            <person name="Pangilinan J."/>
            <person name="Riley R."/>
            <person name="LaButti K."/>
            <person name="Andreopoulos B."/>
            <person name="Lipzen A."/>
            <person name="Chen C."/>
            <person name="Yan M."/>
            <person name="Daum C."/>
            <person name="Ng V."/>
            <person name="Clum A."/>
            <person name="Steindorff A."/>
            <person name="Ohm R.A."/>
            <person name="Martin F."/>
            <person name="Silar P."/>
            <person name="Natvig D.O."/>
            <person name="Lalanne C."/>
            <person name="Gautier V."/>
            <person name="Ament-Velasquez S.L."/>
            <person name="Kruys A."/>
            <person name="Hutchinson M.I."/>
            <person name="Powell A.J."/>
            <person name="Barry K."/>
            <person name="Miller A.N."/>
            <person name="Grigoriev I.V."/>
            <person name="Debuchy R."/>
            <person name="Gladieux P."/>
            <person name="Hiltunen Thoren M."/>
            <person name="Johannesson H."/>
        </authorList>
    </citation>
    <scope>NUCLEOTIDE SEQUENCE</scope>
    <source>
        <strain evidence="2">CBS 141.50</strain>
    </source>
</reference>
<dbReference type="SUPFAM" id="SSF49777">
    <property type="entry name" value="PEBP-like"/>
    <property type="match status" value="1"/>
</dbReference>
<dbReference type="InterPro" id="IPR035810">
    <property type="entry name" value="PEBP_euk"/>
</dbReference>
<proteinExistence type="predicted"/>
<gene>
    <name evidence="2" type="ORF">C8A04DRAFT_28526</name>
</gene>
<evidence type="ECO:0000313" key="2">
    <source>
        <dbReference type="EMBL" id="KAK4143742.1"/>
    </source>
</evidence>
<sequence length="493" mass="56112">MSRPQQVTRPLVQTLRQATGSTTACSSRALAIRSFSSTSSRKDETKPPTTTTTTGAPAEPIPQALNPAAGQEKTPWAKSTIKQGNEEDLSRFLSEQLGSRRRRAALATTGSVPFEQLPYQCFQEARKILAQDREEKVAKILEAMASIKRLEKTDPSTNRGGKAYLEKRIKSFKDYIEELKILADINDPLVKRRFEDGNGDMSKPIYRYLARRKWQSMERKIIMQRIEQFHIVPDLLPKFEPSMAVKMTFRGYKANPGAILNSRYTETPPTLRMQVFDEGERLFSIVVLDADVPNAKTDSFEKRLHYMATNIPWDPTKELLPLTRLTGPNNNSTPSTTPDSSSSPTPPPSPSSSRSPTPGTLAVPWLPAFSQKGAPYHRLTLFVLQHTDNLPRDPTELQKLYDGQGREGFSLKSFRDKFDLDPVGFTMFRTVWDENTADLMARHNIPGAEVEFKPQRVYSLKPPRRARGWEARRQKPKFRHLWKYTKRIKGIKY</sequence>
<dbReference type="Proteomes" id="UP001302676">
    <property type="component" value="Unassembled WGS sequence"/>
</dbReference>
<keyword evidence="3" id="KW-1185">Reference proteome</keyword>
<dbReference type="Gene3D" id="3.90.280.10">
    <property type="entry name" value="PEBP-like"/>
    <property type="match status" value="1"/>
</dbReference>
<accession>A0AAN6V2Q6</accession>
<name>A0AAN6V2Q6_9PEZI</name>
<organism evidence="2 3">
    <name type="scientific">Dichotomopilus funicola</name>
    <dbReference type="NCBI Taxonomy" id="1934379"/>
    <lineage>
        <taxon>Eukaryota</taxon>
        <taxon>Fungi</taxon>
        <taxon>Dikarya</taxon>
        <taxon>Ascomycota</taxon>
        <taxon>Pezizomycotina</taxon>
        <taxon>Sordariomycetes</taxon>
        <taxon>Sordariomycetidae</taxon>
        <taxon>Sordariales</taxon>
        <taxon>Chaetomiaceae</taxon>
        <taxon>Dichotomopilus</taxon>
    </lineage>
</organism>
<dbReference type="PANTHER" id="PTHR11362">
    <property type="entry name" value="PHOSPHATIDYLETHANOLAMINE-BINDING PROTEIN"/>
    <property type="match status" value="1"/>
</dbReference>
<evidence type="ECO:0000256" key="1">
    <source>
        <dbReference type="SAM" id="MobiDB-lite"/>
    </source>
</evidence>
<evidence type="ECO:0000313" key="3">
    <source>
        <dbReference type="Proteomes" id="UP001302676"/>
    </source>
</evidence>
<dbReference type="GeneID" id="87817285"/>
<dbReference type="RefSeq" id="XP_062637113.1">
    <property type="nucleotide sequence ID" value="XM_062780672.1"/>
</dbReference>
<feature type="region of interest" description="Disordered" evidence="1">
    <location>
        <begin position="320"/>
        <end position="359"/>
    </location>
</feature>
<protein>
    <submittedName>
        <fullName evidence="2">Phosphatidylethanolamine-binding protein</fullName>
    </submittedName>
</protein>
<dbReference type="Gene3D" id="1.20.58.1180">
    <property type="match status" value="1"/>
</dbReference>
<feature type="compositionally biased region" description="Low complexity" evidence="1">
    <location>
        <begin position="332"/>
        <end position="343"/>
    </location>
</feature>
<dbReference type="InterPro" id="IPR008914">
    <property type="entry name" value="PEBP"/>
</dbReference>